<keyword evidence="8" id="KW-0521">NADP</keyword>
<evidence type="ECO:0000256" key="6">
    <source>
        <dbReference type="ARBA" id="ARBA00023284"/>
    </source>
</evidence>
<dbReference type="RefSeq" id="WP_132381485.1">
    <property type="nucleotide sequence ID" value="NZ_DAIPCY010000105.1"/>
</dbReference>
<feature type="domain" description="FAD/NAD(P)-binding" evidence="9">
    <location>
        <begin position="5"/>
        <end position="299"/>
    </location>
</feature>
<dbReference type="Pfam" id="PF07992">
    <property type="entry name" value="Pyr_redox_2"/>
    <property type="match status" value="1"/>
</dbReference>
<keyword evidence="6 7" id="KW-0676">Redox-active center</keyword>
<comment type="similarity">
    <text evidence="1 7">Belongs to the class-II pyridine nucleotide-disulfide oxidoreductase family.</text>
</comment>
<evidence type="ECO:0000256" key="1">
    <source>
        <dbReference type="ARBA" id="ARBA00009333"/>
    </source>
</evidence>
<evidence type="ECO:0000313" key="10">
    <source>
        <dbReference type="EMBL" id="TCS78045.1"/>
    </source>
</evidence>
<dbReference type="AlphaFoldDB" id="A0A4R3K5L5"/>
<keyword evidence="5" id="KW-1015">Disulfide bond</keyword>
<dbReference type="EMBL" id="SLZZ01000013">
    <property type="protein sequence ID" value="TCS78045.1"/>
    <property type="molecule type" value="Genomic_DNA"/>
</dbReference>
<evidence type="ECO:0000256" key="5">
    <source>
        <dbReference type="ARBA" id="ARBA00023157"/>
    </source>
</evidence>
<sequence length="314" mass="34189">MDKIYDVIILGGGPAGLSAGLYAGRSRLSTLIIEKGQDGGQIAITDEIENYPGQMVDGESGPELIARMTAQSVKFGAERVSDTIKEVSLEGEVKVLKGEKEEYKGKNVIIATGAHPRPIGCKGEREYLGKGVSYCATCDANFFEDLEVFVVGGGDSAVEEAMYLTKFARKVTVIHRRNELRAAKSIQEKAFANPKLHFMWDSVVEELYGDDILQGMAVKNVKTGETRKIDADPEDGMFGVFGFIGMIPNTKVFEGILHMDERGYIKTDEDMHTNIPGVYAAGDVRVKSLRQVVTASADGAIAAVQVERSLSDYF</sequence>
<organism evidence="10 11">
    <name type="scientific">Muricomes intestini</name>
    <dbReference type="NCBI Taxonomy" id="1796634"/>
    <lineage>
        <taxon>Bacteria</taxon>
        <taxon>Bacillati</taxon>
        <taxon>Bacillota</taxon>
        <taxon>Clostridia</taxon>
        <taxon>Lachnospirales</taxon>
        <taxon>Lachnospiraceae</taxon>
        <taxon>Muricomes</taxon>
    </lineage>
</organism>
<name>A0A4R3K5L5_9FIRM</name>
<comment type="cofactor">
    <cofactor evidence="8">
        <name>FAD</name>
        <dbReference type="ChEBI" id="CHEBI:57692"/>
    </cofactor>
    <text evidence="8">Binds 1 FAD per subunit.</text>
</comment>
<dbReference type="NCBIfam" id="TIGR01292">
    <property type="entry name" value="TRX_reduct"/>
    <property type="match status" value="1"/>
</dbReference>
<keyword evidence="3 7" id="KW-0274">FAD</keyword>
<dbReference type="InterPro" id="IPR036188">
    <property type="entry name" value="FAD/NAD-bd_sf"/>
</dbReference>
<dbReference type="PRINTS" id="PR00368">
    <property type="entry name" value="FADPNR"/>
</dbReference>
<dbReference type="PROSITE" id="PS00573">
    <property type="entry name" value="PYRIDINE_REDOX_2"/>
    <property type="match status" value="1"/>
</dbReference>
<protein>
    <recommendedName>
        <fullName evidence="7">Thioredoxin reductase</fullName>
        <ecNumber evidence="7">1.8.1.9</ecNumber>
    </recommendedName>
</protein>
<evidence type="ECO:0000256" key="4">
    <source>
        <dbReference type="ARBA" id="ARBA00023002"/>
    </source>
</evidence>
<evidence type="ECO:0000256" key="3">
    <source>
        <dbReference type="ARBA" id="ARBA00022827"/>
    </source>
</evidence>
<evidence type="ECO:0000256" key="7">
    <source>
        <dbReference type="RuleBase" id="RU003880"/>
    </source>
</evidence>
<dbReference type="PRINTS" id="PR00469">
    <property type="entry name" value="PNDRDTASEII"/>
</dbReference>
<evidence type="ECO:0000256" key="2">
    <source>
        <dbReference type="ARBA" id="ARBA00022630"/>
    </source>
</evidence>
<dbReference type="GO" id="GO:0005737">
    <property type="term" value="C:cytoplasm"/>
    <property type="evidence" value="ECO:0007669"/>
    <property type="project" value="InterPro"/>
</dbReference>
<keyword evidence="11" id="KW-1185">Reference proteome</keyword>
<dbReference type="InterPro" id="IPR005982">
    <property type="entry name" value="Thioredox_Rdtase"/>
</dbReference>
<accession>A0A4R3K5L5</accession>
<evidence type="ECO:0000313" key="11">
    <source>
        <dbReference type="Proteomes" id="UP000295726"/>
    </source>
</evidence>
<dbReference type="InterPro" id="IPR023753">
    <property type="entry name" value="FAD/NAD-binding_dom"/>
</dbReference>
<comment type="caution">
    <text evidence="10">The sequence shown here is derived from an EMBL/GenBank/DDBJ whole genome shotgun (WGS) entry which is preliminary data.</text>
</comment>
<evidence type="ECO:0000259" key="9">
    <source>
        <dbReference type="Pfam" id="PF07992"/>
    </source>
</evidence>
<dbReference type="GO" id="GO:0004791">
    <property type="term" value="F:thioredoxin-disulfide reductase (NADPH) activity"/>
    <property type="evidence" value="ECO:0007669"/>
    <property type="project" value="UniProtKB-UniRule"/>
</dbReference>
<dbReference type="OrthoDB" id="9806179at2"/>
<gene>
    <name evidence="10" type="ORF">EDD59_1132</name>
</gene>
<dbReference type="InterPro" id="IPR008255">
    <property type="entry name" value="Pyr_nucl-diS_OxRdtase_2_AS"/>
</dbReference>
<evidence type="ECO:0000256" key="8">
    <source>
        <dbReference type="RuleBase" id="RU003881"/>
    </source>
</evidence>
<reference evidence="10 11" key="1">
    <citation type="submission" date="2019-03" db="EMBL/GenBank/DDBJ databases">
        <title>Genomic Encyclopedia of Type Strains, Phase IV (KMG-IV): sequencing the most valuable type-strain genomes for metagenomic binning, comparative biology and taxonomic classification.</title>
        <authorList>
            <person name="Goeker M."/>
        </authorList>
    </citation>
    <scope>NUCLEOTIDE SEQUENCE [LARGE SCALE GENOMIC DNA]</scope>
    <source>
        <strain evidence="10 11">DSM 29489</strain>
    </source>
</reference>
<dbReference type="InterPro" id="IPR050097">
    <property type="entry name" value="Ferredoxin-NADP_redctase_2"/>
</dbReference>
<dbReference type="Gene3D" id="3.50.50.60">
    <property type="entry name" value="FAD/NAD(P)-binding domain"/>
    <property type="match status" value="2"/>
</dbReference>
<dbReference type="PANTHER" id="PTHR48105">
    <property type="entry name" value="THIOREDOXIN REDUCTASE 1-RELATED-RELATED"/>
    <property type="match status" value="1"/>
</dbReference>
<keyword evidence="2 7" id="KW-0285">Flavoprotein</keyword>
<proteinExistence type="inferred from homology"/>
<dbReference type="GO" id="GO:0019430">
    <property type="term" value="P:removal of superoxide radicals"/>
    <property type="evidence" value="ECO:0007669"/>
    <property type="project" value="UniProtKB-UniRule"/>
</dbReference>
<dbReference type="SUPFAM" id="SSF51905">
    <property type="entry name" value="FAD/NAD(P)-binding domain"/>
    <property type="match status" value="1"/>
</dbReference>
<dbReference type="EC" id="1.8.1.9" evidence="7"/>
<keyword evidence="4 7" id="KW-0560">Oxidoreductase</keyword>
<dbReference type="Proteomes" id="UP000295726">
    <property type="component" value="Unassembled WGS sequence"/>
</dbReference>
<comment type="subunit">
    <text evidence="7">Homodimer.</text>
</comment>
<comment type="catalytic activity">
    <reaction evidence="7">
        <text>[thioredoxin]-dithiol + NADP(+) = [thioredoxin]-disulfide + NADPH + H(+)</text>
        <dbReference type="Rhea" id="RHEA:20345"/>
        <dbReference type="Rhea" id="RHEA-COMP:10698"/>
        <dbReference type="Rhea" id="RHEA-COMP:10700"/>
        <dbReference type="ChEBI" id="CHEBI:15378"/>
        <dbReference type="ChEBI" id="CHEBI:29950"/>
        <dbReference type="ChEBI" id="CHEBI:50058"/>
        <dbReference type="ChEBI" id="CHEBI:57783"/>
        <dbReference type="ChEBI" id="CHEBI:58349"/>
        <dbReference type="EC" id="1.8.1.9"/>
    </reaction>
</comment>